<evidence type="ECO:0000256" key="1">
    <source>
        <dbReference type="PROSITE-ProRule" id="PRU00110"/>
    </source>
</evidence>
<dbReference type="Gene3D" id="1.20.120.160">
    <property type="entry name" value="HPT domain"/>
    <property type="match status" value="1"/>
</dbReference>
<feature type="modified residue" description="Phosphohistidine" evidence="1">
    <location>
        <position position="55"/>
    </location>
</feature>
<feature type="domain" description="HPt" evidence="2">
    <location>
        <begin position="16"/>
        <end position="107"/>
    </location>
</feature>
<dbReference type="GO" id="GO:0000160">
    <property type="term" value="P:phosphorelay signal transduction system"/>
    <property type="evidence" value="ECO:0007669"/>
    <property type="project" value="InterPro"/>
</dbReference>
<organism evidence="3 4">
    <name type="scientific">Treponema ruminis</name>
    <dbReference type="NCBI Taxonomy" id="744515"/>
    <lineage>
        <taxon>Bacteria</taxon>
        <taxon>Pseudomonadati</taxon>
        <taxon>Spirochaetota</taxon>
        <taxon>Spirochaetia</taxon>
        <taxon>Spirochaetales</taxon>
        <taxon>Treponemataceae</taxon>
        <taxon>Treponema</taxon>
    </lineage>
</organism>
<proteinExistence type="predicted"/>
<dbReference type="PROSITE" id="PS50894">
    <property type="entry name" value="HPT"/>
    <property type="match status" value="1"/>
</dbReference>
<dbReference type="InterPro" id="IPR008207">
    <property type="entry name" value="Sig_transdc_His_kin_Hpt_dom"/>
</dbReference>
<evidence type="ECO:0000313" key="4">
    <source>
        <dbReference type="Proteomes" id="UP000518887"/>
    </source>
</evidence>
<reference evidence="3 4" key="1">
    <citation type="submission" date="2020-08" db="EMBL/GenBank/DDBJ databases">
        <title>Genomic Encyclopedia of Type Strains, Phase IV (KMG-IV): sequencing the most valuable type-strain genomes for metagenomic binning, comparative biology and taxonomic classification.</title>
        <authorList>
            <person name="Goeker M."/>
        </authorList>
    </citation>
    <scope>NUCLEOTIDE SEQUENCE [LARGE SCALE GENOMIC DNA]</scope>
    <source>
        <strain evidence="3 4">DSM 103462</strain>
    </source>
</reference>
<comment type="caution">
    <text evidence="3">The sequence shown here is derived from an EMBL/GenBank/DDBJ whole genome shotgun (WGS) entry which is preliminary data.</text>
</comment>
<gene>
    <name evidence="3" type="ORF">HNP76_000659</name>
</gene>
<sequence length="107" mass="11863">MKIYDRQSALELVDNDEDLLSILVDSFLTENKFERPVLENLIACGKMTEAASYVHATKGAARQLCMEKLKASGQALEDVLRGKTGGDIPALINQMFSDYEEAHSVIK</sequence>
<keyword evidence="4" id="KW-1185">Reference proteome</keyword>
<evidence type="ECO:0000259" key="2">
    <source>
        <dbReference type="PROSITE" id="PS50894"/>
    </source>
</evidence>
<dbReference type="InterPro" id="IPR036641">
    <property type="entry name" value="HPT_dom_sf"/>
</dbReference>
<accession>A0A7W8G7M8</accession>
<protein>
    <submittedName>
        <fullName evidence="3">HPt (Histidine-containing phosphotransfer) domain-containing protein</fullName>
    </submittedName>
</protein>
<dbReference type="AlphaFoldDB" id="A0A7W8G7M8"/>
<evidence type="ECO:0000313" key="3">
    <source>
        <dbReference type="EMBL" id="MBB5225315.1"/>
    </source>
</evidence>
<dbReference type="EMBL" id="JACHFQ010000002">
    <property type="protein sequence ID" value="MBB5225315.1"/>
    <property type="molecule type" value="Genomic_DNA"/>
</dbReference>
<dbReference type="Pfam" id="PF01627">
    <property type="entry name" value="Hpt"/>
    <property type="match status" value="1"/>
</dbReference>
<dbReference type="GO" id="GO:0004672">
    <property type="term" value="F:protein kinase activity"/>
    <property type="evidence" value="ECO:0007669"/>
    <property type="project" value="UniProtKB-ARBA"/>
</dbReference>
<dbReference type="Proteomes" id="UP000518887">
    <property type="component" value="Unassembled WGS sequence"/>
</dbReference>
<name>A0A7W8G7M8_9SPIR</name>
<dbReference type="RefSeq" id="WP_184657480.1">
    <property type="nucleotide sequence ID" value="NZ_CP031518.1"/>
</dbReference>
<dbReference type="SUPFAM" id="SSF47226">
    <property type="entry name" value="Histidine-containing phosphotransfer domain, HPT domain"/>
    <property type="match status" value="1"/>
</dbReference>
<keyword evidence="1" id="KW-0597">Phosphoprotein</keyword>